<dbReference type="Proteomes" id="UP000805193">
    <property type="component" value="Unassembled WGS sequence"/>
</dbReference>
<dbReference type="EMBL" id="JABSTQ010010551">
    <property type="protein sequence ID" value="KAG0420025.1"/>
    <property type="molecule type" value="Genomic_DNA"/>
</dbReference>
<name>A0AC60PHT7_IXOPE</name>
<evidence type="ECO:0000313" key="1">
    <source>
        <dbReference type="EMBL" id="KAG0420025.1"/>
    </source>
</evidence>
<evidence type="ECO:0000313" key="2">
    <source>
        <dbReference type="Proteomes" id="UP000805193"/>
    </source>
</evidence>
<accession>A0AC60PHT7</accession>
<reference evidence="1 2" key="1">
    <citation type="journal article" date="2020" name="Cell">
        <title>Large-Scale Comparative Analyses of Tick Genomes Elucidate Their Genetic Diversity and Vector Capacities.</title>
        <authorList>
            <consortium name="Tick Genome and Microbiome Consortium (TIGMIC)"/>
            <person name="Jia N."/>
            <person name="Wang J."/>
            <person name="Shi W."/>
            <person name="Du L."/>
            <person name="Sun Y."/>
            <person name="Zhan W."/>
            <person name="Jiang J.F."/>
            <person name="Wang Q."/>
            <person name="Zhang B."/>
            <person name="Ji P."/>
            <person name="Bell-Sakyi L."/>
            <person name="Cui X.M."/>
            <person name="Yuan T.T."/>
            <person name="Jiang B.G."/>
            <person name="Yang W.F."/>
            <person name="Lam T.T."/>
            <person name="Chang Q.C."/>
            <person name="Ding S.J."/>
            <person name="Wang X.J."/>
            <person name="Zhu J.G."/>
            <person name="Ruan X.D."/>
            <person name="Zhao L."/>
            <person name="Wei J.T."/>
            <person name="Ye R.Z."/>
            <person name="Que T.C."/>
            <person name="Du C.H."/>
            <person name="Zhou Y.H."/>
            <person name="Cheng J.X."/>
            <person name="Dai P.F."/>
            <person name="Guo W.B."/>
            <person name="Han X.H."/>
            <person name="Huang E.J."/>
            <person name="Li L.F."/>
            <person name="Wei W."/>
            <person name="Gao Y.C."/>
            <person name="Liu J.Z."/>
            <person name="Shao H.Z."/>
            <person name="Wang X."/>
            <person name="Wang C.C."/>
            <person name="Yang T.C."/>
            <person name="Huo Q.B."/>
            <person name="Li W."/>
            <person name="Chen H.Y."/>
            <person name="Chen S.E."/>
            <person name="Zhou L.G."/>
            <person name="Ni X.B."/>
            <person name="Tian J.H."/>
            <person name="Sheng Y."/>
            <person name="Liu T."/>
            <person name="Pan Y.S."/>
            <person name="Xia L.Y."/>
            <person name="Li J."/>
            <person name="Zhao F."/>
            <person name="Cao W.C."/>
        </authorList>
    </citation>
    <scope>NUCLEOTIDE SEQUENCE [LARGE SCALE GENOMIC DNA]</scope>
    <source>
        <strain evidence="1">Iper-2018</strain>
    </source>
</reference>
<feature type="non-terminal residue" evidence="1">
    <location>
        <position position="189"/>
    </location>
</feature>
<proteinExistence type="predicted"/>
<sequence length="189" mass="21206">MVRSYPNDEEYAVSLFSIKGEHRRDNVLPAARAVWGSDSLLDASVFPRQNIPAQLLRRPPVISPINWGERSPLGEDRLKVRCNEIASKDRLLQPTDFACQGRFGSKFVSKSWKAVYKHYVLVGTPFRILILGHVRPSGDPTYIRSLRARPFPQALCKPSKSNSQERISLGEALLDGAFLSRSEPPPPVI</sequence>
<gene>
    <name evidence="1" type="ORF">HPB47_003723</name>
</gene>
<keyword evidence="2" id="KW-1185">Reference proteome</keyword>
<organism evidence="1 2">
    <name type="scientific">Ixodes persulcatus</name>
    <name type="common">Taiga tick</name>
    <dbReference type="NCBI Taxonomy" id="34615"/>
    <lineage>
        <taxon>Eukaryota</taxon>
        <taxon>Metazoa</taxon>
        <taxon>Ecdysozoa</taxon>
        <taxon>Arthropoda</taxon>
        <taxon>Chelicerata</taxon>
        <taxon>Arachnida</taxon>
        <taxon>Acari</taxon>
        <taxon>Parasitiformes</taxon>
        <taxon>Ixodida</taxon>
        <taxon>Ixodoidea</taxon>
        <taxon>Ixodidae</taxon>
        <taxon>Ixodinae</taxon>
        <taxon>Ixodes</taxon>
    </lineage>
</organism>
<protein>
    <submittedName>
        <fullName evidence="1">Uncharacterized protein</fullName>
    </submittedName>
</protein>
<comment type="caution">
    <text evidence="1">The sequence shown here is derived from an EMBL/GenBank/DDBJ whole genome shotgun (WGS) entry which is preliminary data.</text>
</comment>